<reference evidence="6" key="1">
    <citation type="submission" date="2018-11" db="EMBL/GenBank/DDBJ databases">
        <authorList>
            <consortium name="Genoscope - CEA"/>
            <person name="William W."/>
        </authorList>
    </citation>
    <scope>NUCLEOTIDE SEQUENCE</scope>
</reference>
<feature type="domain" description="DUF2828" evidence="3">
    <location>
        <begin position="52"/>
        <end position="450"/>
    </location>
</feature>
<evidence type="ECO:0000256" key="1">
    <source>
        <dbReference type="SAM" id="Coils"/>
    </source>
</evidence>
<feature type="region of interest" description="Disordered" evidence="2">
    <location>
        <begin position="172"/>
        <end position="192"/>
    </location>
</feature>
<dbReference type="InterPro" id="IPR058580">
    <property type="entry name" value="DUF2828"/>
</dbReference>
<dbReference type="Pfam" id="PF11443">
    <property type="entry name" value="DUF2828"/>
    <property type="match status" value="1"/>
</dbReference>
<evidence type="ECO:0000259" key="4">
    <source>
        <dbReference type="Pfam" id="PF25043"/>
    </source>
</evidence>
<dbReference type="EMBL" id="LS974626">
    <property type="protein sequence ID" value="CAG7911357.1"/>
    <property type="molecule type" value="Genomic_DNA"/>
</dbReference>
<accession>A0A3P6DL30</accession>
<feature type="region of interest" description="Disordered" evidence="2">
    <location>
        <begin position="1"/>
        <end position="25"/>
    </location>
</feature>
<gene>
    <name evidence="6" type="ORF">BRAA10T44562Z</name>
    <name evidence="5" type="ORF">BRAPAZ1V2_A10P26030.2</name>
</gene>
<sequence>MASPLLGPPELKDSNSPLPTSSPRDPFMDLMVSNFNKSTKVNVSPSPPMGLTENGAATYLSAGNPCLDFFFHVVPSTSKESIEQRLSTAWSHDALTTLKLICNLRGVRGTGKSDKEGFYTAALWLHGCHPKTLACNLDSLSKFGYFKDFPEILYRILKGFEIRRVQKSEWLQRKGRRSAPRSGGGRGRGRGRARAPFFIDLSRSSHKGRGRKKPAATREMRIANAEKRNQEEKAKARLDRKLEKITMGKKAFTRYSQDPDYRFLHERVSDLFADYLKKDLEFLASGETNKISLAAKWCPSLDSSFDKATLLCESIARRIFPRESFPEYESVEEAHYAYRVRDRLRKQVLVPLRKTLQLPDVYMGAREWGSLPYNRVASVAMKSYKEIFLNHDAERFQKYLADAREGKTKIAAGAVLPHEIIGELDGGDGGQVAELQWKRMVDDLKKKGSLTSCIAISDVSGSMTGVPMEVSVALGLLISELTEEPWRGKMITFSGDPELQVVEGDDLRTKTRFVRRMEWGMNTDFQKVFDLILKVAVDGRLKTEEMIRRVFVFSDMEFDQAATSSSVSYYGGTRQVANTWETDYEAIARKYREAGYGDVVPEIVFWNLRDSSSTPVNGSKKGVALVSGFSKNLIKMFLDNDGEINPMAIMEAAISKEEYSKLVVVD</sequence>
<dbReference type="SUPFAM" id="SSF53300">
    <property type="entry name" value="vWA-like"/>
    <property type="match status" value="1"/>
</dbReference>
<dbReference type="PANTHER" id="PTHR31373">
    <property type="entry name" value="OS06G0652100 PROTEIN"/>
    <property type="match status" value="1"/>
</dbReference>
<dbReference type="Gene3D" id="3.40.50.410">
    <property type="entry name" value="von Willebrand factor, type A domain"/>
    <property type="match status" value="1"/>
</dbReference>
<dbReference type="InterPro" id="IPR056690">
    <property type="entry name" value="DUF7788"/>
</dbReference>
<dbReference type="Pfam" id="PF25043">
    <property type="entry name" value="DUF7788"/>
    <property type="match status" value="1"/>
</dbReference>
<dbReference type="Gramene" id="A10p26030.2_BraZ1">
    <property type="protein sequence ID" value="A10p26030.2_BraZ1.CDS.1"/>
    <property type="gene ID" value="A10g26030.2_BraZ1"/>
</dbReference>
<evidence type="ECO:0008006" key="7">
    <source>
        <dbReference type="Google" id="ProtNLM"/>
    </source>
</evidence>
<dbReference type="EMBL" id="LR031577">
    <property type="protein sequence ID" value="VDD19789.1"/>
    <property type="molecule type" value="Genomic_DNA"/>
</dbReference>
<evidence type="ECO:0000313" key="5">
    <source>
        <dbReference type="EMBL" id="CAG7911357.1"/>
    </source>
</evidence>
<proteinExistence type="predicted"/>
<dbReference type="InterPro" id="IPR011205">
    <property type="entry name" value="UCP015417_vWA"/>
</dbReference>
<organism evidence="6">
    <name type="scientific">Brassica campestris</name>
    <name type="common">Field mustard</name>
    <dbReference type="NCBI Taxonomy" id="3711"/>
    <lineage>
        <taxon>Eukaryota</taxon>
        <taxon>Viridiplantae</taxon>
        <taxon>Streptophyta</taxon>
        <taxon>Embryophyta</taxon>
        <taxon>Tracheophyta</taxon>
        <taxon>Spermatophyta</taxon>
        <taxon>Magnoliopsida</taxon>
        <taxon>eudicotyledons</taxon>
        <taxon>Gunneridae</taxon>
        <taxon>Pentapetalae</taxon>
        <taxon>rosids</taxon>
        <taxon>malvids</taxon>
        <taxon>Brassicales</taxon>
        <taxon>Brassicaceae</taxon>
        <taxon>Brassiceae</taxon>
        <taxon>Brassica</taxon>
    </lineage>
</organism>
<dbReference type="InterPro" id="IPR036465">
    <property type="entry name" value="vWFA_dom_sf"/>
</dbReference>
<evidence type="ECO:0000313" key="6">
    <source>
        <dbReference type="EMBL" id="VDD19789.1"/>
    </source>
</evidence>
<feature type="domain" description="DUF7788" evidence="4">
    <location>
        <begin position="452"/>
        <end position="646"/>
    </location>
</feature>
<dbReference type="AlphaFoldDB" id="A0A3P6DL30"/>
<dbReference type="PANTHER" id="PTHR31373:SF17">
    <property type="entry name" value="OS06G0652100 PROTEIN"/>
    <property type="match status" value="1"/>
</dbReference>
<protein>
    <recommendedName>
        <fullName evidence="7">DUF2828 domain-containing protein</fullName>
    </recommendedName>
</protein>
<feature type="coiled-coil region" evidence="1">
    <location>
        <begin position="213"/>
        <end position="244"/>
    </location>
</feature>
<evidence type="ECO:0000259" key="3">
    <source>
        <dbReference type="Pfam" id="PF11443"/>
    </source>
</evidence>
<dbReference type="PIRSF" id="PIRSF015417">
    <property type="entry name" value="T31B5_30_vWA"/>
    <property type="match status" value="1"/>
</dbReference>
<keyword evidence="1" id="KW-0175">Coiled coil</keyword>
<name>A0A3P6DL30_BRACM</name>
<evidence type="ECO:0000256" key="2">
    <source>
        <dbReference type="SAM" id="MobiDB-lite"/>
    </source>
</evidence>
<feature type="compositionally biased region" description="Polar residues" evidence="2">
    <location>
        <begin position="14"/>
        <end position="23"/>
    </location>
</feature>
<dbReference type="Proteomes" id="UP000694005">
    <property type="component" value="Chromosome A10"/>
</dbReference>